<evidence type="ECO:0000256" key="1">
    <source>
        <dbReference type="SAM" id="SignalP"/>
    </source>
</evidence>
<feature type="chain" id="PRO_5043639185" evidence="1">
    <location>
        <begin position="26"/>
        <end position="953"/>
    </location>
</feature>
<dbReference type="Proteomes" id="UP001321861">
    <property type="component" value="Chromosome"/>
</dbReference>
<name>A0AAU9DBS8_9LACO</name>
<sequence>MSLNKVKYFGLCATALLTITPIATSAVTIASQPITSDVVKADAIDTDYQNSLTNGFGSTINVTASQLADLASTAIKGEISQGSFVYDNVGPIATNTKVLFDNTSSSPAADADLYTNLQDSFLKLFVSTNSKVGFLAKANVKTKMTITGPKLSTPTSASDQVRQLQTLTDNDKFSIALSTTNASGDVIGTKTINVTVSPKPAKIGLAPVAGITATTSTTNLSTENATDVAKAIKNSRGEQAFKASDISSFVAAGHPFYYAVDTTGAFTASTATSKYELASGVTGAVYTQLIPIEYTRTVADTYDASSFVFLDSANKITATVPAAGAGEVAYVKRQVTVGTVASKDYPVFKYLFSGSSNPTYKNGDVLTVNSTDKEKLTYKYNDQTTFDAVETFVKGADFNGNLKAYKSVSTNDAGVGAITESIKYTMPDIKSTAATSYVLASITNSDNGTTSTVKIPVTVTDIPTPLTAPTVTTFPTADLNATSKTTKSIDPLSGVKATYVGSDGKTKDLTKDNIKITVTDSANKDVALNSDGTVPTTTNGTYKITYVFSNPDDTSKTVTKTLNLTVTDTNLVAPTVNGFVEGTYTLSNVNRKSINPFDALLKTDKIDASYVGLDGKKTAIANDKVKVTVADSANKAVALNSDGTIPMTTVGTYKVTYTFANGDDAAKTTAKTVTLNVNAATTGMPVAVYHQGATQDVTTTTKDTPSINPTDGSVTFSYTYTDAGSSSPTTADVSKDLISVSVTKDGKAVSLDSAGKFATEVGTYKVNYSVINPKDNATVLNYTRTFTVNAPTPAPVGPTITPENGIVYVNYVPGYGVNVWKSSNTKDGAEALADGSLRKLQHGTAWKYDQVATYADGSTWYRVGKNQWIQGEYASKTAVVAPSSWSITDIEGVGTINYVPGYGVNLWTSPDQTTWTRKLDHGTAWKYFKIARKDGVTMYNLGGNQWVDGTYFK</sequence>
<protein>
    <submittedName>
        <fullName evidence="2">Uncharacterized protein</fullName>
    </submittedName>
</protein>
<proteinExistence type="predicted"/>
<keyword evidence="3" id="KW-1185">Reference proteome</keyword>
<dbReference type="KEGG" id="xap:XA3_14310"/>
<gene>
    <name evidence="2" type="ORF">XA3_14310</name>
</gene>
<reference evidence="2 3" key="1">
    <citation type="journal article" date="2023" name="Microbiol. Spectr.">
        <title>Symbiosis of Carpenter Bees with Uncharacterized Lactic Acid Bacteria Showing NAD Auxotrophy.</title>
        <authorList>
            <person name="Kawasaki S."/>
            <person name="Ozawa K."/>
            <person name="Mori T."/>
            <person name="Yamamoto A."/>
            <person name="Ito M."/>
            <person name="Ohkuma M."/>
            <person name="Sakamoto M."/>
            <person name="Matsutani M."/>
        </authorList>
    </citation>
    <scope>NUCLEOTIDE SEQUENCE [LARGE SCALE GENOMIC DNA]</scope>
    <source>
        <strain evidence="2 3">XA3</strain>
    </source>
</reference>
<feature type="signal peptide" evidence="1">
    <location>
        <begin position="1"/>
        <end position="25"/>
    </location>
</feature>
<organism evidence="2 3">
    <name type="scientific">Xylocopilactobacillus apicola</name>
    <dbReference type="NCBI Taxonomy" id="2932184"/>
    <lineage>
        <taxon>Bacteria</taxon>
        <taxon>Bacillati</taxon>
        <taxon>Bacillota</taxon>
        <taxon>Bacilli</taxon>
        <taxon>Lactobacillales</taxon>
        <taxon>Lactobacillaceae</taxon>
        <taxon>Xylocopilactobacillus</taxon>
    </lineage>
</organism>
<dbReference type="AlphaFoldDB" id="A0AAU9DBS8"/>
<accession>A0AAU9DBS8</accession>
<evidence type="ECO:0000313" key="2">
    <source>
        <dbReference type="EMBL" id="BDR58990.1"/>
    </source>
</evidence>
<dbReference type="EMBL" id="AP026802">
    <property type="protein sequence ID" value="BDR58990.1"/>
    <property type="molecule type" value="Genomic_DNA"/>
</dbReference>
<dbReference type="RefSeq" id="WP_317634807.1">
    <property type="nucleotide sequence ID" value="NZ_AP026802.1"/>
</dbReference>
<keyword evidence="1" id="KW-0732">Signal</keyword>
<evidence type="ECO:0000313" key="3">
    <source>
        <dbReference type="Proteomes" id="UP001321861"/>
    </source>
</evidence>